<dbReference type="Proteomes" id="UP001165121">
    <property type="component" value="Unassembled WGS sequence"/>
</dbReference>
<dbReference type="InterPro" id="IPR005552">
    <property type="entry name" value="Scramblase"/>
</dbReference>
<dbReference type="GO" id="GO:0005886">
    <property type="term" value="C:plasma membrane"/>
    <property type="evidence" value="ECO:0007669"/>
    <property type="project" value="TreeGrafter"/>
</dbReference>
<organism evidence="3 4">
    <name type="scientific">Phytophthora fragariaefolia</name>
    <dbReference type="NCBI Taxonomy" id="1490495"/>
    <lineage>
        <taxon>Eukaryota</taxon>
        <taxon>Sar</taxon>
        <taxon>Stramenopiles</taxon>
        <taxon>Oomycota</taxon>
        <taxon>Peronosporomycetes</taxon>
        <taxon>Peronosporales</taxon>
        <taxon>Peronosporaceae</taxon>
        <taxon>Phytophthora</taxon>
    </lineage>
</organism>
<evidence type="ECO:0000313" key="4">
    <source>
        <dbReference type="Proteomes" id="UP001165121"/>
    </source>
</evidence>
<accession>A0A9W7CWK5</accession>
<keyword evidence="4" id="KW-1185">Reference proteome</keyword>
<name>A0A9W7CWK5_9STRA</name>
<comment type="similarity">
    <text evidence="1 2">Belongs to the phospholipid scramblase family.</text>
</comment>
<dbReference type="Pfam" id="PF03803">
    <property type="entry name" value="Scramblase"/>
    <property type="match status" value="1"/>
</dbReference>
<evidence type="ECO:0000256" key="1">
    <source>
        <dbReference type="ARBA" id="ARBA00005350"/>
    </source>
</evidence>
<dbReference type="PANTHER" id="PTHR23248:SF9">
    <property type="entry name" value="PHOSPHOLIPID SCRAMBLASE"/>
    <property type="match status" value="1"/>
</dbReference>
<gene>
    <name evidence="3" type="ORF">Pfra01_001703100</name>
</gene>
<protein>
    <recommendedName>
        <fullName evidence="2">Phospholipid scramblase</fullName>
    </recommendedName>
</protein>
<dbReference type="EMBL" id="BSXT01001965">
    <property type="protein sequence ID" value="GMF46381.1"/>
    <property type="molecule type" value="Genomic_DNA"/>
</dbReference>
<comment type="caution">
    <text evidence="3">The sequence shown here is derived from an EMBL/GenBank/DDBJ whole genome shotgun (WGS) entry which is preliminary data.</text>
</comment>
<evidence type="ECO:0000256" key="2">
    <source>
        <dbReference type="RuleBase" id="RU363116"/>
    </source>
</evidence>
<dbReference type="GO" id="GO:0017128">
    <property type="term" value="F:phospholipid scramblase activity"/>
    <property type="evidence" value="ECO:0007669"/>
    <property type="project" value="InterPro"/>
</dbReference>
<sequence length="288" mass="31822">MKSNTGGYDLIQKKFGEIDGVVVRQDTQVGEMVAQAVGLPWEAQNKYAIHRLPAGKKVKNDPNDPAGWSPTGAELKALEPFMRAQEESWFCTRIILKHLGCGYLRPLKMHFTVFGETGDAYVIERPFKCGGGLCCPLEMRLDGLSGGNGEIKRIGRVREDFSPYFDRCCSACCLATAYTDIERALPDGTYEKRYSLRVNIACCGRVNNCCAPSCCRNDAVYDILDTEGAVVANLQVSFGSGECFRALCRAGGGFTNYVLQFPRDSTPEDRALLLAALFQLDYAIFEKK</sequence>
<reference evidence="3" key="1">
    <citation type="submission" date="2023-04" db="EMBL/GenBank/DDBJ databases">
        <title>Phytophthora fragariaefolia NBRC 109709.</title>
        <authorList>
            <person name="Ichikawa N."/>
            <person name="Sato H."/>
            <person name="Tonouchi N."/>
        </authorList>
    </citation>
    <scope>NUCLEOTIDE SEQUENCE</scope>
    <source>
        <strain evidence="3">NBRC 109709</strain>
    </source>
</reference>
<proteinExistence type="inferred from homology"/>
<evidence type="ECO:0000313" key="3">
    <source>
        <dbReference type="EMBL" id="GMF46381.1"/>
    </source>
</evidence>
<dbReference type="PANTHER" id="PTHR23248">
    <property type="entry name" value="PHOSPHOLIPID SCRAMBLASE-RELATED"/>
    <property type="match status" value="1"/>
</dbReference>
<dbReference type="AlphaFoldDB" id="A0A9W7CWK5"/>
<dbReference type="OrthoDB" id="444338at2759"/>